<protein>
    <recommendedName>
        <fullName evidence="3">DUF3866 domain-containing protein</fullName>
    </recommendedName>
</protein>
<comment type="caution">
    <text evidence="1">The sequence shown here is derived from an EMBL/GenBank/DDBJ whole genome shotgun (WGS) entry which is preliminary data.</text>
</comment>
<dbReference type="Pfam" id="PF12982">
    <property type="entry name" value="DUF3866"/>
    <property type="match status" value="1"/>
</dbReference>
<name>A0A2H5XD15_9BACT</name>
<dbReference type="EMBL" id="BEHT01000020">
    <property type="protein sequence ID" value="GBC99072.1"/>
    <property type="molecule type" value="Genomic_DNA"/>
</dbReference>
<evidence type="ECO:0000313" key="2">
    <source>
        <dbReference type="Proteomes" id="UP000236173"/>
    </source>
</evidence>
<proteinExistence type="predicted"/>
<reference evidence="2" key="1">
    <citation type="submission" date="2017-09" db="EMBL/GenBank/DDBJ databases">
        <title>Metaegenomics of thermophilic ammonia-oxidizing enrichment culture.</title>
        <authorList>
            <person name="Kato S."/>
            <person name="Suzuki K."/>
        </authorList>
    </citation>
    <scope>NUCLEOTIDE SEQUENCE [LARGE SCALE GENOMIC DNA]</scope>
</reference>
<evidence type="ECO:0008006" key="3">
    <source>
        <dbReference type="Google" id="ProtNLM"/>
    </source>
</evidence>
<dbReference type="InterPro" id="IPR024479">
    <property type="entry name" value="DUF3866"/>
</dbReference>
<organism evidence="1 2">
    <name type="scientific">Candidatus Fervidibacter japonicus</name>
    <dbReference type="NCBI Taxonomy" id="2035412"/>
    <lineage>
        <taxon>Bacteria</taxon>
        <taxon>Candidatus Fervidibacterota</taxon>
        <taxon>Candidatus Fervidibacter</taxon>
    </lineage>
</organism>
<gene>
    <name evidence="1" type="ORF">HRbin17_01593</name>
</gene>
<dbReference type="Proteomes" id="UP000236173">
    <property type="component" value="Unassembled WGS sequence"/>
</dbReference>
<dbReference type="AlphaFoldDB" id="A0A2H5XD15"/>
<evidence type="ECO:0000313" key="1">
    <source>
        <dbReference type="EMBL" id="GBC99072.1"/>
    </source>
</evidence>
<sequence length="360" mass="38401">MRRFIAGFVRAVTYHDDAVQELEVGTEDGEVARAVAYPELTGEVRQGDAVLLNVIAVELGLGTGGYHFVVANLTRPNCEARQSGHIVKLRYTPLQVNVTCAEEQGNPLRDALLRTDALDGLPVILCPLHSFLAPAAAGIKVVKPDAKVAYIMTDSAALPLPFSRLVRRLKTAGLLDVTITCGQAFGGDVECVNAYTALLCAKALEADAAIVASGPGHLGTATPLGFSGVEMGWLIDAVNDLHGRAVVAPRLSFADPRPRHRGISHHTVTVLTRLTHTRATVVFPLLSDAKQTVTLRSQLAASGIADCHEVVWWAGDAAIALLRQHEVPLESMGRQFDDDPALFLAPAAAACWAMEKARTS</sequence>
<accession>A0A2H5XD15</accession>